<dbReference type="EMBL" id="BMOD01000002">
    <property type="protein sequence ID" value="GGJ26638.1"/>
    <property type="molecule type" value="Genomic_DNA"/>
</dbReference>
<evidence type="ECO:0000313" key="3">
    <source>
        <dbReference type="Proteomes" id="UP000632222"/>
    </source>
</evidence>
<feature type="transmembrane region" description="Helical" evidence="1">
    <location>
        <begin position="12"/>
        <end position="34"/>
    </location>
</feature>
<comment type="caution">
    <text evidence="2">The sequence shown here is derived from an EMBL/GenBank/DDBJ whole genome shotgun (WGS) entry which is preliminary data.</text>
</comment>
<evidence type="ECO:0008006" key="4">
    <source>
        <dbReference type="Google" id="ProtNLM"/>
    </source>
</evidence>
<evidence type="ECO:0000256" key="1">
    <source>
        <dbReference type="SAM" id="Phobius"/>
    </source>
</evidence>
<feature type="transmembrane region" description="Helical" evidence="1">
    <location>
        <begin position="73"/>
        <end position="95"/>
    </location>
</feature>
<reference evidence="3" key="1">
    <citation type="journal article" date="2019" name="Int. J. Syst. Evol. Microbiol.">
        <title>The Global Catalogue of Microorganisms (GCM) 10K type strain sequencing project: providing services to taxonomists for standard genome sequencing and annotation.</title>
        <authorList>
            <consortium name="The Broad Institute Genomics Platform"/>
            <consortium name="The Broad Institute Genome Sequencing Center for Infectious Disease"/>
            <person name="Wu L."/>
            <person name="Ma J."/>
        </authorList>
    </citation>
    <scope>NUCLEOTIDE SEQUENCE [LARGE SCALE GENOMIC DNA]</scope>
    <source>
        <strain evidence="3">JCM 14370</strain>
    </source>
</reference>
<keyword evidence="3" id="KW-1185">Reference proteome</keyword>
<name>A0ABQ2CW42_9DEIO</name>
<proteinExistence type="predicted"/>
<evidence type="ECO:0000313" key="2">
    <source>
        <dbReference type="EMBL" id="GGJ26638.1"/>
    </source>
</evidence>
<accession>A0ABQ2CW42</accession>
<keyword evidence="1" id="KW-1133">Transmembrane helix</keyword>
<feature type="transmembrane region" description="Helical" evidence="1">
    <location>
        <begin position="46"/>
        <end position="67"/>
    </location>
</feature>
<dbReference type="Proteomes" id="UP000632222">
    <property type="component" value="Unassembled WGS sequence"/>
</dbReference>
<gene>
    <name evidence="2" type="ORF">GCM10008938_10970</name>
</gene>
<organism evidence="2 3">
    <name type="scientific">Deinococcus roseus</name>
    <dbReference type="NCBI Taxonomy" id="392414"/>
    <lineage>
        <taxon>Bacteria</taxon>
        <taxon>Thermotogati</taxon>
        <taxon>Deinococcota</taxon>
        <taxon>Deinococci</taxon>
        <taxon>Deinococcales</taxon>
        <taxon>Deinococcaceae</taxon>
        <taxon>Deinococcus</taxon>
    </lineage>
</organism>
<keyword evidence="1" id="KW-0472">Membrane</keyword>
<protein>
    <recommendedName>
        <fullName evidence="4">DUF2834 domain-containing protein</fullName>
    </recommendedName>
</protein>
<sequence length="108" mass="12308">MEKLRKPSMLRVQILGGAWVLMLAVLLVSLLYTGMDAWYILQASHFARLAYMNTLVLSALMAAYIVIQHDNWLRFPFAVATLFLGAFALLPYLVIRDVLILKNQIPTR</sequence>
<dbReference type="RefSeq" id="WP_189001065.1">
    <property type="nucleotide sequence ID" value="NZ_BMOD01000002.1"/>
</dbReference>
<keyword evidence="1" id="KW-0812">Transmembrane</keyword>